<name>A0A3E0E8T8_9BACT</name>
<feature type="transmembrane region" description="Helical" evidence="4">
    <location>
        <begin position="111"/>
        <end position="129"/>
    </location>
</feature>
<dbReference type="GO" id="GO:0046872">
    <property type="term" value="F:metal ion binding"/>
    <property type="evidence" value="ECO:0007669"/>
    <property type="project" value="UniProtKB-KW"/>
</dbReference>
<feature type="transmembrane region" description="Helical" evidence="4">
    <location>
        <begin position="47"/>
        <end position="68"/>
    </location>
</feature>
<proteinExistence type="predicted"/>
<dbReference type="GO" id="GO:0020037">
    <property type="term" value="F:heme binding"/>
    <property type="evidence" value="ECO:0007669"/>
    <property type="project" value="InterPro"/>
</dbReference>
<dbReference type="PANTHER" id="PTHR35889">
    <property type="entry name" value="CYCLOINULO-OLIGOSACCHARIDE FRUCTANOTRANSFERASE-RELATED"/>
    <property type="match status" value="1"/>
</dbReference>
<keyword evidence="2 3" id="KW-0408">Iron</keyword>
<feature type="domain" description="Cytochrome c" evidence="5">
    <location>
        <begin position="181"/>
        <end position="276"/>
    </location>
</feature>
<feature type="transmembrane region" description="Helical" evidence="4">
    <location>
        <begin position="15"/>
        <end position="35"/>
    </location>
</feature>
<evidence type="ECO:0000256" key="3">
    <source>
        <dbReference type="PROSITE-ProRule" id="PRU00433"/>
    </source>
</evidence>
<keyword evidence="7" id="KW-1185">Reference proteome</keyword>
<protein>
    <submittedName>
        <fullName evidence="6">Chitobiase/beta-hexosaminidase-like protein</fullName>
    </submittedName>
</protein>
<evidence type="ECO:0000313" key="6">
    <source>
        <dbReference type="EMBL" id="REG94667.1"/>
    </source>
</evidence>
<dbReference type="PANTHER" id="PTHR35889:SF3">
    <property type="entry name" value="F-BOX DOMAIN-CONTAINING PROTEIN"/>
    <property type="match status" value="1"/>
</dbReference>
<dbReference type="AlphaFoldDB" id="A0A3E0E8T8"/>
<evidence type="ECO:0000259" key="5">
    <source>
        <dbReference type="PROSITE" id="PS51007"/>
    </source>
</evidence>
<keyword evidence="4" id="KW-0472">Membrane</keyword>
<evidence type="ECO:0000256" key="1">
    <source>
        <dbReference type="ARBA" id="ARBA00022723"/>
    </source>
</evidence>
<organism evidence="6 7">
    <name type="scientific">Algoriphagus antarcticus</name>
    <dbReference type="NCBI Taxonomy" id="238540"/>
    <lineage>
        <taxon>Bacteria</taxon>
        <taxon>Pseudomonadati</taxon>
        <taxon>Bacteroidota</taxon>
        <taxon>Cytophagia</taxon>
        <taxon>Cytophagales</taxon>
        <taxon>Cyclobacteriaceae</taxon>
        <taxon>Algoriphagus</taxon>
    </lineage>
</organism>
<dbReference type="Pfam" id="PF09990">
    <property type="entry name" value="DUF2231"/>
    <property type="match status" value="1"/>
</dbReference>
<dbReference type="InterPro" id="IPR009056">
    <property type="entry name" value="Cyt_c-like_dom"/>
</dbReference>
<keyword evidence="3" id="KW-0349">Heme</keyword>
<accession>A0A3E0E8T8</accession>
<comment type="caution">
    <text evidence="6">The sequence shown here is derived from an EMBL/GenBank/DDBJ whole genome shotgun (WGS) entry which is preliminary data.</text>
</comment>
<dbReference type="PROSITE" id="PS51007">
    <property type="entry name" value="CYTC"/>
    <property type="match status" value="1"/>
</dbReference>
<dbReference type="InterPro" id="IPR059177">
    <property type="entry name" value="GH29D-like_dom"/>
</dbReference>
<dbReference type="InterPro" id="IPR019251">
    <property type="entry name" value="DUF2231_TM"/>
</dbReference>
<reference evidence="6 7" key="1">
    <citation type="submission" date="2018-08" db="EMBL/GenBank/DDBJ databases">
        <title>Genomic Encyclopedia of Archaeal and Bacterial Type Strains, Phase II (KMG-II): from individual species to whole genera.</title>
        <authorList>
            <person name="Goeker M."/>
        </authorList>
    </citation>
    <scope>NUCLEOTIDE SEQUENCE [LARGE SCALE GENOMIC DNA]</scope>
    <source>
        <strain evidence="6 7">DSM 15986</strain>
    </source>
</reference>
<evidence type="ECO:0000256" key="4">
    <source>
        <dbReference type="SAM" id="Phobius"/>
    </source>
</evidence>
<sequence>MLKISSIRSFLESTLFVWIGLTLIITLAGNTLVLPDWLQVVGRSHPILLHFPIVLLLMGLLFFWIPGIDKKPEIREIGEISFLAGCNFAGITVLAGLILAQEEYTGEILTWHKWAGLVVFGGCVILYFFRAMQAKVIRISSVVLAGAIIATGHWGAGLTHGEDFLLAPIQSNNIEVVPLAEAEIFGDVVLPILEAKCISCHKEGKIKGELRMDHIEGLQKGGKSGPFVLAGDFEKSLLIQRINLPLDEKKHMPPKNKAQLTDEELLILSEWVASGASFEQKLVTLPAKNELYQLASVKFEGNKIYSFDAADQDDITELNTSFRSVQPLFPESPALDVSYFGISAFPPESLSDLKMVNDQIVQFSLSKMPLAGIDLKFLKDFKHLEELQLNFTELDADQLKVISELNTLEVLAISGNEIDSESLQNLAKMKSLKKLYLWQTGLSDPDQKSIQKSLSTTEIDFGFDGKGIIYELNSPAISQAELIYQDSLELTLSHPIKTAEIRYTLDGTEPDSISSAVYSAPIFVKNTGKIVAKAYAADWKGSKAIEAVFMHSGITPSKFSLVYEPNSKYKASGAATLFDLEKAKTPNLGEKWLGFQDEPMVLEVGFEKNADKPKDVSISLLYSEGSHIFPPSKVSIQGLENGKWNQLASTIPTPSTKASSARSELLNFELANTNYDKLKITLTPLAHLPKWHPGAGGKGWVFVDEVIFNK</sequence>
<dbReference type="Proteomes" id="UP000256405">
    <property type="component" value="Unassembled WGS sequence"/>
</dbReference>
<dbReference type="Gene3D" id="3.80.10.10">
    <property type="entry name" value="Ribonuclease Inhibitor"/>
    <property type="match status" value="1"/>
</dbReference>
<dbReference type="RefSeq" id="WP_086542041.1">
    <property type="nucleotide sequence ID" value="NZ_MSSW01000040.1"/>
</dbReference>
<dbReference type="InterPro" id="IPR011429">
    <property type="entry name" value="Cyt_c_Planctomycete-type"/>
</dbReference>
<gene>
    <name evidence="6" type="ORF">C8N25_101503</name>
</gene>
<feature type="transmembrane region" description="Helical" evidence="4">
    <location>
        <begin position="136"/>
        <end position="156"/>
    </location>
</feature>
<dbReference type="GO" id="GO:0009055">
    <property type="term" value="F:electron transfer activity"/>
    <property type="evidence" value="ECO:0007669"/>
    <property type="project" value="InterPro"/>
</dbReference>
<dbReference type="SUPFAM" id="SSF52047">
    <property type="entry name" value="RNI-like"/>
    <property type="match status" value="1"/>
</dbReference>
<dbReference type="Pfam" id="PF13290">
    <property type="entry name" value="CHB_HEX_C_1"/>
    <property type="match status" value="1"/>
</dbReference>
<keyword evidence="1 3" id="KW-0479">Metal-binding</keyword>
<feature type="transmembrane region" description="Helical" evidence="4">
    <location>
        <begin position="80"/>
        <end position="99"/>
    </location>
</feature>
<dbReference type="EMBL" id="QUNF01000001">
    <property type="protein sequence ID" value="REG94667.1"/>
    <property type="molecule type" value="Genomic_DNA"/>
</dbReference>
<dbReference type="Pfam" id="PF07635">
    <property type="entry name" value="PSCyt1"/>
    <property type="match status" value="1"/>
</dbReference>
<dbReference type="InterPro" id="IPR032675">
    <property type="entry name" value="LRR_dom_sf"/>
</dbReference>
<keyword evidence="4" id="KW-1133">Transmembrane helix</keyword>
<evidence type="ECO:0000313" key="7">
    <source>
        <dbReference type="Proteomes" id="UP000256405"/>
    </source>
</evidence>
<keyword evidence="4" id="KW-0812">Transmembrane</keyword>
<dbReference type="OrthoDB" id="713772at2"/>
<evidence type="ECO:0000256" key="2">
    <source>
        <dbReference type="ARBA" id="ARBA00023004"/>
    </source>
</evidence>